<keyword evidence="7 11" id="KW-0521">NADP</keyword>
<dbReference type="UniPathway" id="UPA00028">
    <property type="reaction ID" value="UER00004"/>
</dbReference>
<proteinExistence type="inferred from homology"/>
<evidence type="ECO:0000256" key="9">
    <source>
        <dbReference type="ARBA" id="ARBA00032024"/>
    </source>
</evidence>
<protein>
    <recommendedName>
        <fullName evidence="5 11">2-dehydropantoate 2-reductase</fullName>
        <ecNumber evidence="4 11">1.1.1.169</ecNumber>
    </recommendedName>
    <alternativeName>
        <fullName evidence="9 11">Ketopantoate reductase</fullName>
    </alternativeName>
</protein>
<sequence>MRYIRVMGGGALGLLFAAKLAASGCRIDLVTRTREQALLLRENGIEIEGESSVYIHVDNVRSFQDLVWEPQTSDSKPDAILLAVKQTAMYGDMASYIASASRDTVILSIQNGIGHWDALGISTNRDHLIQAVTTEGARKITPISAAHTGRGWTRIGLVYPGESRSSSDGVLDNIQKCLEQAGFQASLSKNINHTIWEKLLINAVINPLTALLGVSNGELPESPQALSLMRSLFDEGVEVAKYQGISIEESHWDEILQVCRKTAGNHSSMLQDLTAGRPTEIESINGGLLRLAERTGLALPVNETVYRLIKAAELKG</sequence>
<evidence type="ECO:0000256" key="10">
    <source>
        <dbReference type="ARBA" id="ARBA00048793"/>
    </source>
</evidence>
<keyword evidence="6 11" id="KW-0566">Pantothenate biosynthesis</keyword>
<dbReference type="Gene3D" id="1.10.1040.10">
    <property type="entry name" value="N-(1-d-carboxylethyl)-l-norvaline Dehydrogenase, domain 2"/>
    <property type="match status" value="1"/>
</dbReference>
<evidence type="ECO:0000256" key="4">
    <source>
        <dbReference type="ARBA" id="ARBA00013014"/>
    </source>
</evidence>
<keyword evidence="15" id="KW-1185">Reference proteome</keyword>
<dbReference type="SUPFAM" id="SSF51735">
    <property type="entry name" value="NAD(P)-binding Rossmann-fold domains"/>
    <property type="match status" value="1"/>
</dbReference>
<keyword evidence="8 11" id="KW-0560">Oxidoreductase</keyword>
<dbReference type="AlphaFoldDB" id="A0A7X3FHD3"/>
<dbReference type="EMBL" id="RHLK01000003">
    <property type="protein sequence ID" value="MVO99386.1"/>
    <property type="molecule type" value="Genomic_DNA"/>
</dbReference>
<feature type="domain" description="Ketopantoate reductase C-terminal" evidence="13">
    <location>
        <begin position="190"/>
        <end position="313"/>
    </location>
</feature>
<name>A0A7X3FHD3_9BACL</name>
<dbReference type="Gene3D" id="3.40.50.720">
    <property type="entry name" value="NAD(P)-binding Rossmann-like Domain"/>
    <property type="match status" value="1"/>
</dbReference>
<dbReference type="GO" id="GO:0015940">
    <property type="term" value="P:pantothenate biosynthetic process"/>
    <property type="evidence" value="ECO:0007669"/>
    <property type="project" value="UniProtKB-UniPathway"/>
</dbReference>
<feature type="domain" description="Ketopantoate reductase N-terminal" evidence="12">
    <location>
        <begin position="4"/>
        <end position="157"/>
    </location>
</feature>
<dbReference type="SUPFAM" id="SSF48179">
    <property type="entry name" value="6-phosphogluconate dehydrogenase C-terminal domain-like"/>
    <property type="match status" value="1"/>
</dbReference>
<evidence type="ECO:0000259" key="12">
    <source>
        <dbReference type="Pfam" id="PF02558"/>
    </source>
</evidence>
<evidence type="ECO:0000256" key="2">
    <source>
        <dbReference type="ARBA" id="ARBA00004994"/>
    </source>
</evidence>
<evidence type="ECO:0000256" key="11">
    <source>
        <dbReference type="RuleBase" id="RU362068"/>
    </source>
</evidence>
<dbReference type="InterPro" id="IPR003710">
    <property type="entry name" value="ApbA"/>
</dbReference>
<dbReference type="GO" id="GO:0008677">
    <property type="term" value="F:2-dehydropantoate 2-reductase activity"/>
    <property type="evidence" value="ECO:0007669"/>
    <property type="project" value="UniProtKB-EC"/>
</dbReference>
<evidence type="ECO:0000313" key="14">
    <source>
        <dbReference type="EMBL" id="MVO99386.1"/>
    </source>
</evidence>
<evidence type="ECO:0000259" key="13">
    <source>
        <dbReference type="Pfam" id="PF08546"/>
    </source>
</evidence>
<dbReference type="RefSeq" id="WP_157334351.1">
    <property type="nucleotide sequence ID" value="NZ_RHLK01000003.1"/>
</dbReference>
<evidence type="ECO:0000256" key="5">
    <source>
        <dbReference type="ARBA" id="ARBA00019465"/>
    </source>
</evidence>
<dbReference type="NCBIfam" id="TIGR00745">
    <property type="entry name" value="apbA_panE"/>
    <property type="match status" value="1"/>
</dbReference>
<dbReference type="PANTHER" id="PTHR43765:SF2">
    <property type="entry name" value="2-DEHYDROPANTOATE 2-REDUCTASE"/>
    <property type="match status" value="1"/>
</dbReference>
<evidence type="ECO:0000256" key="3">
    <source>
        <dbReference type="ARBA" id="ARBA00007870"/>
    </source>
</evidence>
<dbReference type="InterPro" id="IPR008927">
    <property type="entry name" value="6-PGluconate_DH-like_C_sf"/>
</dbReference>
<evidence type="ECO:0000256" key="6">
    <source>
        <dbReference type="ARBA" id="ARBA00022655"/>
    </source>
</evidence>
<evidence type="ECO:0000313" key="15">
    <source>
        <dbReference type="Proteomes" id="UP000490800"/>
    </source>
</evidence>
<comment type="caution">
    <text evidence="14">The sequence shown here is derived from an EMBL/GenBank/DDBJ whole genome shotgun (WGS) entry which is preliminary data.</text>
</comment>
<comment type="similarity">
    <text evidence="3 11">Belongs to the ketopantoate reductase family.</text>
</comment>
<dbReference type="Pfam" id="PF02558">
    <property type="entry name" value="ApbA"/>
    <property type="match status" value="1"/>
</dbReference>
<evidence type="ECO:0000256" key="1">
    <source>
        <dbReference type="ARBA" id="ARBA00002919"/>
    </source>
</evidence>
<evidence type="ECO:0000256" key="8">
    <source>
        <dbReference type="ARBA" id="ARBA00023002"/>
    </source>
</evidence>
<accession>A0A7X3FHD3</accession>
<dbReference type="InterPro" id="IPR050838">
    <property type="entry name" value="Ketopantoate_reductase"/>
</dbReference>
<gene>
    <name evidence="14" type="ORF">EDM21_07565</name>
</gene>
<dbReference type="FunFam" id="1.10.1040.10:FF:000017">
    <property type="entry name" value="2-dehydropantoate 2-reductase"/>
    <property type="match status" value="1"/>
</dbReference>
<dbReference type="GO" id="GO:0050661">
    <property type="term" value="F:NADP binding"/>
    <property type="evidence" value="ECO:0007669"/>
    <property type="project" value="TreeGrafter"/>
</dbReference>
<reference evidence="14 15" key="1">
    <citation type="journal article" date="2019" name="Microorganisms">
        <title>Paenibacillus lutrae sp. nov., A Chitinolytic Species Isolated from A River Otter in Castril Natural Park, Granada, Spain.</title>
        <authorList>
            <person name="Rodriguez M."/>
            <person name="Reina J.C."/>
            <person name="Bejar V."/>
            <person name="Llamas I."/>
        </authorList>
    </citation>
    <scope>NUCLEOTIDE SEQUENCE [LARGE SCALE GENOMIC DNA]</scope>
    <source>
        <strain evidence="14 15">N10</strain>
    </source>
</reference>
<dbReference type="Pfam" id="PF08546">
    <property type="entry name" value="ApbA_C"/>
    <property type="match status" value="1"/>
</dbReference>
<dbReference type="OrthoDB" id="9800163at2"/>
<dbReference type="GO" id="GO:0005737">
    <property type="term" value="C:cytoplasm"/>
    <property type="evidence" value="ECO:0007669"/>
    <property type="project" value="TreeGrafter"/>
</dbReference>
<dbReference type="InterPro" id="IPR013328">
    <property type="entry name" value="6PGD_dom2"/>
</dbReference>
<evidence type="ECO:0000256" key="7">
    <source>
        <dbReference type="ARBA" id="ARBA00022857"/>
    </source>
</evidence>
<comment type="function">
    <text evidence="1 11">Catalyzes the NADPH-dependent reduction of ketopantoate into pantoic acid.</text>
</comment>
<organism evidence="14 15">
    <name type="scientific">Paenibacillus lutrae</name>
    <dbReference type="NCBI Taxonomy" id="2078573"/>
    <lineage>
        <taxon>Bacteria</taxon>
        <taxon>Bacillati</taxon>
        <taxon>Bacillota</taxon>
        <taxon>Bacilli</taxon>
        <taxon>Bacillales</taxon>
        <taxon>Paenibacillaceae</taxon>
        <taxon>Paenibacillus</taxon>
    </lineage>
</organism>
<dbReference type="Proteomes" id="UP000490800">
    <property type="component" value="Unassembled WGS sequence"/>
</dbReference>
<comment type="catalytic activity">
    <reaction evidence="10 11">
        <text>(R)-pantoate + NADP(+) = 2-dehydropantoate + NADPH + H(+)</text>
        <dbReference type="Rhea" id="RHEA:16233"/>
        <dbReference type="ChEBI" id="CHEBI:11561"/>
        <dbReference type="ChEBI" id="CHEBI:15378"/>
        <dbReference type="ChEBI" id="CHEBI:15980"/>
        <dbReference type="ChEBI" id="CHEBI:57783"/>
        <dbReference type="ChEBI" id="CHEBI:58349"/>
        <dbReference type="EC" id="1.1.1.169"/>
    </reaction>
</comment>
<dbReference type="InterPro" id="IPR036291">
    <property type="entry name" value="NAD(P)-bd_dom_sf"/>
</dbReference>
<comment type="pathway">
    <text evidence="2 11">Cofactor biosynthesis; (R)-pantothenate biosynthesis; (R)-pantoate from 3-methyl-2-oxobutanoate: step 2/2.</text>
</comment>
<dbReference type="EC" id="1.1.1.169" evidence="4 11"/>
<dbReference type="PANTHER" id="PTHR43765">
    <property type="entry name" value="2-DEHYDROPANTOATE 2-REDUCTASE-RELATED"/>
    <property type="match status" value="1"/>
</dbReference>
<dbReference type="InterPro" id="IPR013752">
    <property type="entry name" value="KPA_reductase"/>
</dbReference>
<dbReference type="InterPro" id="IPR013332">
    <property type="entry name" value="KPR_N"/>
</dbReference>